<dbReference type="EMBL" id="JASJOT010000024">
    <property type="protein sequence ID" value="MDJ1496687.1"/>
    <property type="molecule type" value="Genomic_DNA"/>
</dbReference>
<name>A0ABT7CUU3_9BACT</name>
<evidence type="ECO:0000256" key="1">
    <source>
        <dbReference type="SAM" id="SignalP"/>
    </source>
</evidence>
<comment type="caution">
    <text evidence="2">The sequence shown here is derived from an EMBL/GenBank/DDBJ whole genome shotgun (WGS) entry which is preliminary data.</text>
</comment>
<gene>
    <name evidence="2" type="ORF">QNI19_27385</name>
</gene>
<protein>
    <submittedName>
        <fullName evidence="2">Uncharacterized protein</fullName>
    </submittedName>
</protein>
<accession>A0ABT7CUU3</accession>
<evidence type="ECO:0000313" key="3">
    <source>
        <dbReference type="Proteomes" id="UP001228581"/>
    </source>
</evidence>
<dbReference type="RefSeq" id="WP_314001706.1">
    <property type="nucleotide sequence ID" value="NZ_JASJOR010000022.1"/>
</dbReference>
<feature type="signal peptide" evidence="1">
    <location>
        <begin position="1"/>
        <end position="18"/>
    </location>
</feature>
<reference evidence="2 3" key="1">
    <citation type="submission" date="2023-05" db="EMBL/GenBank/DDBJ databases">
        <authorList>
            <person name="Zhang X."/>
        </authorList>
    </citation>
    <scope>NUCLEOTIDE SEQUENCE [LARGE SCALE GENOMIC DNA]</scope>
    <source>
        <strain evidence="2 3">DM2B3-1</strain>
    </source>
</reference>
<evidence type="ECO:0000313" key="2">
    <source>
        <dbReference type="EMBL" id="MDJ1496687.1"/>
    </source>
</evidence>
<sequence length="308" mass="34831">MKKIAGIALFFMCHLLCAQTNGNSTVSLRPFLPAPDSLLSQNSINVLDAKLSTLLTNANLTISNAAAFIIVPKVNINDQQTVDGMQKLTTVKLDLVLYVKNRIYQNTFATYTQALAGSGKSSADAIQNALSHFNPKHISPIQFVNETIRKIENHYSEQCTQLIALTKKKIQIQDFESALTVLYAIPEGNTCQQKVNILLAETYQNYQQKNCQTNLLKAQNAFLVKDYQTAVSYLNLIDSQIGMCEQKYNQLIAKLEKETSEVQRKTWELRMKQQNGETLSTKYQLDILKSIVTNYYKNQNTHYIFITP</sequence>
<keyword evidence="3" id="KW-1185">Reference proteome</keyword>
<proteinExistence type="predicted"/>
<organism evidence="2 3">
    <name type="scientific">Xanthocytophaga flava</name>
    <dbReference type="NCBI Taxonomy" id="3048013"/>
    <lineage>
        <taxon>Bacteria</taxon>
        <taxon>Pseudomonadati</taxon>
        <taxon>Bacteroidota</taxon>
        <taxon>Cytophagia</taxon>
        <taxon>Cytophagales</taxon>
        <taxon>Rhodocytophagaceae</taxon>
        <taxon>Xanthocytophaga</taxon>
    </lineage>
</organism>
<keyword evidence="1" id="KW-0732">Signal</keyword>
<feature type="chain" id="PRO_5045329301" evidence="1">
    <location>
        <begin position="19"/>
        <end position="308"/>
    </location>
</feature>
<dbReference type="Proteomes" id="UP001228581">
    <property type="component" value="Unassembled WGS sequence"/>
</dbReference>